<protein>
    <recommendedName>
        <fullName evidence="1">PiggyBac transposable element-derived protein domain-containing protein</fullName>
    </recommendedName>
</protein>
<gene>
    <name evidence="2" type="ORF">PR001_g28147</name>
</gene>
<dbReference type="Proteomes" id="UP000429607">
    <property type="component" value="Unassembled WGS sequence"/>
</dbReference>
<dbReference type="AlphaFoldDB" id="A0A6A3HBR1"/>
<evidence type="ECO:0000259" key="1">
    <source>
        <dbReference type="Pfam" id="PF13843"/>
    </source>
</evidence>
<accession>A0A6A3HBR1</accession>
<dbReference type="PANTHER" id="PTHR46599">
    <property type="entry name" value="PIGGYBAC TRANSPOSABLE ELEMENT-DERIVED PROTEIN 4"/>
    <property type="match status" value="1"/>
</dbReference>
<dbReference type="Pfam" id="PF13843">
    <property type="entry name" value="DDE_Tnp_1_7"/>
    <property type="match status" value="1"/>
</dbReference>
<dbReference type="PANTHER" id="PTHR46599:SF3">
    <property type="entry name" value="PIGGYBAC TRANSPOSABLE ELEMENT-DERIVED PROTEIN 4"/>
    <property type="match status" value="1"/>
</dbReference>
<comment type="caution">
    <text evidence="2">The sequence shown here is derived from an EMBL/GenBank/DDBJ whole genome shotgun (WGS) entry which is preliminary data.</text>
</comment>
<dbReference type="InterPro" id="IPR029526">
    <property type="entry name" value="PGBD"/>
</dbReference>
<proteinExistence type="predicted"/>
<sequence length="552" mass="62188">MAKTNIPKTAIPEVPTIEVVNAETLMSALLMAVALDLRMTNPSMRGVDSSDGEGIAERAAMNTEESGLDEFYCDQFIDAMRAEKLFNPVGADDVNLSVQAFQADDEDESVSDAVEDPQTVVDSYDIGVQSDSDIEDESYQFQQDDDAMAFAAVVLYMLRMTDTILYGPDLGDLQLDGSSDLYDGDYRPTRSSEAYARSPLGLFFYFLPKQLWFRIADETETYRMECISTEAEKQRAKQLDAQVKDPNKTVLPLEVLESKLEKTKPIQAHEILRVVGLLIARSLCSHMDGLEKHWQTDEDGAIPRGTFNRFITRDRFKTITRYLHFESNSVGESTEDKAWKVRPVLQALEKTFRRGYRLGPRISFDEGTIPNRSKFNPIRVYNKDYPHKYGTKVYMTCCADSGYCSRIEVYLGALDESKKAQTAAQRKEAKKRAKGVTQKAVIRNVSKALVGQPGKRLIIADNFYTSCALLLKLLDMGFYYVGTYRNDRLGWPVNFEFTQKKRPKRMARGSYRIAQCKPHPSLVAVSRMDAKPVSMLATGCATIPAAVSRNEK</sequence>
<evidence type="ECO:0000313" key="2">
    <source>
        <dbReference type="EMBL" id="KAE8967296.1"/>
    </source>
</evidence>
<name>A0A6A3HBR1_9STRA</name>
<organism evidence="2 3">
    <name type="scientific">Phytophthora rubi</name>
    <dbReference type="NCBI Taxonomy" id="129364"/>
    <lineage>
        <taxon>Eukaryota</taxon>
        <taxon>Sar</taxon>
        <taxon>Stramenopiles</taxon>
        <taxon>Oomycota</taxon>
        <taxon>Peronosporomycetes</taxon>
        <taxon>Peronosporales</taxon>
        <taxon>Peronosporaceae</taxon>
        <taxon>Phytophthora</taxon>
    </lineage>
</organism>
<feature type="domain" description="PiggyBac transposable element-derived protein" evidence="1">
    <location>
        <begin position="198"/>
        <end position="526"/>
    </location>
</feature>
<evidence type="ECO:0000313" key="3">
    <source>
        <dbReference type="Proteomes" id="UP000429607"/>
    </source>
</evidence>
<dbReference type="EMBL" id="QXFV01004891">
    <property type="protein sequence ID" value="KAE8967296.1"/>
    <property type="molecule type" value="Genomic_DNA"/>
</dbReference>
<reference evidence="2 3" key="1">
    <citation type="submission" date="2018-09" db="EMBL/GenBank/DDBJ databases">
        <title>Genomic investigation of the strawberry pathogen Phytophthora fragariae indicates pathogenicity is determined by transcriptional variation in three key races.</title>
        <authorList>
            <person name="Adams T.M."/>
            <person name="Armitage A.D."/>
            <person name="Sobczyk M.K."/>
            <person name="Bates H.J."/>
            <person name="Dunwell J.M."/>
            <person name="Nellist C.F."/>
            <person name="Harrison R.J."/>
        </authorList>
    </citation>
    <scope>NUCLEOTIDE SEQUENCE [LARGE SCALE GENOMIC DNA]</scope>
    <source>
        <strain evidence="2 3">SCRP249</strain>
    </source>
</reference>